<sequence length="1381" mass="149762">MDTVTTPPVPQGRRIPNLDFGARHYRSAAPFDGMAQEGPYIFGHDSPPAVEHAARFTTAAADNNATGRIRIPRKPVGSGLASQPRQGRGLPLPSVKPPASRKPVERRSTGGRRPNSLTTRSSIGDYSPIPEESSEELRLDALGHRDFNSINATINSGTGRTGSGRSNLAFNSSADGSSLQGKIWRPPWLRRRKLLMFAMFLSLCMLGVFLAVVFCDRNDGLATVDAKNSFLWTSLPAAAVVLIFLMWTRIEYQGLRFIPWIEAHRSRSQLDDELDYVSMFFGAALALAIRNRHWLVVLIIAASFCLKVEVILSTSMLKIVTAPHKDPAAVTIQDTFFAPDPDKIGDGGLRMDSYATAMGIHDFGLPYPFGTTSKYAYQKFSGLGTDNTSIEDATVRTQVEGITVDLSCITENDLDLTFYESTDDELDGDEARVYSVGVELPEGYSYTKPYNTTFARNADRGDETKLFAAHQFLKYHVNPSDWAKYDGPRLLIVSLEFTWPTDSGTIPQISAIKGLMCQHTEFMVPVEVLRKLDNTTVIPVEDAGNSTVIIDMEELFRYSLPNNSVEYFLPSSSTTSDDAIPGPVAALGLLSGGSLENSTLADQTSKEWEEGLSAFYQSFGALVLSERARADTTSSKVGTGTIESVNVRLLVDHGIAYTIASIFGLTALILIIIALFLAPNDPICSVYPDTIMGAAIMVVNRQPLKSSTDPVSIGPSTHHPSPAASSEGFLATDTVFTGYPLKSAAQMLKHKKAGRKRKRWGPFILSTPLRIAMVLLMYGMGAGLITALKISESNGEFLAEVPSHVGHLRYAWTVIPTLAFSLLALYVIMVSDTVRRFAPLSILAERACCTEVISTSLIDWIGPKALMAAMKHGAGNVVLASTAAFLACFMTILSGSLLSPRVVPLTTTFQLQQDSWFAAADLTVDVSETNSTAALLQYANSGWFGSGGFAYPAHTYEGLLFFEYGIPNVTAVGSSGTISATVPAMRLNPTCSKSEIYYKSPSDLEHTYVESLALEVNDTGCDGDTSSSFEITPLENGTSANAPGKNSFARAVSFDGCPKSWYYLGYIDARANDLETGYSASGVLWECRYTWETVQVAATFLGASLMIDHSNPPEILDGSAAVMNPQLPISQFGEDIFPDFFSPLEQADDDNYAIMDTEVRWIITEDSNGPYARDDVKGGLTGPVGALGQSTIVKKLAQNRAFLGAQLANRNNRLGLDEPSTGSAFQLDQNDLFDIPATLKGTSAKRLVANTAIAYVLLTILVILIVINLWALIATTMRRLGAKRGGWVVDMDMHGIARENPGSLGGTMRLITAGNLADWMPRDVEGLSGWEINEALLGRKLRLGWFWDSLRRKRVFAIGVAGAGDGDLVFVGDRVLGGSKA</sequence>
<feature type="region of interest" description="Disordered" evidence="1">
    <location>
        <begin position="59"/>
        <end position="130"/>
    </location>
</feature>
<keyword evidence="2" id="KW-0812">Transmembrane</keyword>
<dbReference type="EMBL" id="JAKWBI020000889">
    <property type="protein sequence ID" value="KAJ2892108.1"/>
    <property type="molecule type" value="Genomic_DNA"/>
</dbReference>
<evidence type="ECO:0000256" key="1">
    <source>
        <dbReference type="SAM" id="MobiDB-lite"/>
    </source>
</evidence>
<accession>A0AAD5WM32</accession>
<feature type="region of interest" description="Disordered" evidence="1">
    <location>
        <begin position="153"/>
        <end position="180"/>
    </location>
</feature>
<dbReference type="InterPro" id="IPR021840">
    <property type="entry name" value="DUF3433"/>
</dbReference>
<dbReference type="PANTHER" id="PTHR37544">
    <property type="entry name" value="SPRAY-RELATED"/>
    <property type="match status" value="1"/>
</dbReference>
<dbReference type="Proteomes" id="UP001201980">
    <property type="component" value="Unassembled WGS sequence"/>
</dbReference>
<feature type="transmembrane region" description="Helical" evidence="2">
    <location>
        <begin position="655"/>
        <end position="678"/>
    </location>
</feature>
<protein>
    <submittedName>
        <fullName evidence="3">Uncharacterized protein</fullName>
    </submittedName>
</protein>
<evidence type="ECO:0000313" key="4">
    <source>
        <dbReference type="Proteomes" id="UP001201980"/>
    </source>
</evidence>
<feature type="compositionally biased region" description="Polar residues" evidence="1">
    <location>
        <begin position="115"/>
        <end position="124"/>
    </location>
</feature>
<keyword evidence="2" id="KW-0472">Membrane</keyword>
<feature type="region of interest" description="Disordered" evidence="1">
    <location>
        <begin position="1"/>
        <end position="20"/>
    </location>
</feature>
<dbReference type="PANTHER" id="PTHR37544:SF1">
    <property type="entry name" value="PHOSPHORIBOSYLAMINOIMIDAZOLE-SUCCINOCARBOXAMIDE SYNTHASE"/>
    <property type="match status" value="1"/>
</dbReference>
<feature type="transmembrane region" description="Helical" evidence="2">
    <location>
        <begin position="877"/>
        <end position="898"/>
    </location>
</feature>
<keyword evidence="2" id="KW-1133">Transmembrane helix</keyword>
<keyword evidence="4" id="KW-1185">Reference proteome</keyword>
<organism evidence="3 4">
    <name type="scientific">Zalerion maritima</name>
    <dbReference type="NCBI Taxonomy" id="339359"/>
    <lineage>
        <taxon>Eukaryota</taxon>
        <taxon>Fungi</taxon>
        <taxon>Dikarya</taxon>
        <taxon>Ascomycota</taxon>
        <taxon>Pezizomycotina</taxon>
        <taxon>Sordariomycetes</taxon>
        <taxon>Lulworthiomycetidae</taxon>
        <taxon>Lulworthiales</taxon>
        <taxon>Lulworthiaceae</taxon>
        <taxon>Zalerion</taxon>
    </lineage>
</organism>
<comment type="caution">
    <text evidence="3">The sequence shown here is derived from an EMBL/GenBank/DDBJ whole genome shotgun (WGS) entry which is preliminary data.</text>
</comment>
<feature type="transmembrane region" description="Helical" evidence="2">
    <location>
        <begin position="1252"/>
        <end position="1274"/>
    </location>
</feature>
<feature type="transmembrane region" description="Helical" evidence="2">
    <location>
        <begin position="194"/>
        <end position="214"/>
    </location>
</feature>
<feature type="transmembrane region" description="Helical" evidence="2">
    <location>
        <begin position="294"/>
        <end position="317"/>
    </location>
</feature>
<name>A0AAD5WM32_9PEZI</name>
<feature type="transmembrane region" description="Helical" evidence="2">
    <location>
        <begin position="810"/>
        <end position="829"/>
    </location>
</feature>
<proteinExistence type="predicted"/>
<reference evidence="3" key="1">
    <citation type="submission" date="2022-07" db="EMBL/GenBank/DDBJ databases">
        <title>Draft genome sequence of Zalerion maritima ATCC 34329, a (micro)plastics degrading marine fungus.</title>
        <authorList>
            <person name="Paco A."/>
            <person name="Goncalves M.F.M."/>
            <person name="Rocha-Santos T.A.P."/>
            <person name="Alves A."/>
        </authorList>
    </citation>
    <scope>NUCLEOTIDE SEQUENCE</scope>
    <source>
        <strain evidence="3">ATCC 34329</strain>
    </source>
</reference>
<feature type="transmembrane region" description="Helical" evidence="2">
    <location>
        <begin position="760"/>
        <end position="790"/>
    </location>
</feature>
<gene>
    <name evidence="3" type="ORF">MKZ38_010224</name>
</gene>
<feature type="transmembrane region" description="Helical" evidence="2">
    <location>
        <begin position="229"/>
        <end position="247"/>
    </location>
</feature>
<evidence type="ECO:0000256" key="2">
    <source>
        <dbReference type="SAM" id="Phobius"/>
    </source>
</evidence>
<dbReference type="Pfam" id="PF11915">
    <property type="entry name" value="DUF3433"/>
    <property type="match status" value="2"/>
</dbReference>
<evidence type="ECO:0000313" key="3">
    <source>
        <dbReference type="EMBL" id="KAJ2892108.1"/>
    </source>
</evidence>
<feature type="compositionally biased region" description="Polar residues" evidence="1">
    <location>
        <begin position="168"/>
        <end position="180"/>
    </location>
</feature>